<protein>
    <submittedName>
        <fullName evidence="2">Alpha/beta fold hydrolase</fullName>
    </submittedName>
</protein>
<dbReference type="SUPFAM" id="SSF53474">
    <property type="entry name" value="alpha/beta-Hydrolases"/>
    <property type="match status" value="1"/>
</dbReference>
<dbReference type="Gene3D" id="3.40.50.1820">
    <property type="entry name" value="alpha/beta hydrolase"/>
    <property type="match status" value="1"/>
</dbReference>
<dbReference type="InterPro" id="IPR000073">
    <property type="entry name" value="AB_hydrolase_1"/>
</dbReference>
<comment type="caution">
    <text evidence="2">The sequence shown here is derived from an EMBL/GenBank/DDBJ whole genome shotgun (WGS) entry which is preliminary data.</text>
</comment>
<name>A0ABT1A7V1_9PSEU</name>
<dbReference type="PRINTS" id="PR00111">
    <property type="entry name" value="ABHYDROLASE"/>
</dbReference>
<keyword evidence="3" id="KW-1185">Reference proteome</keyword>
<feature type="domain" description="AB hydrolase-1" evidence="1">
    <location>
        <begin position="31"/>
        <end position="263"/>
    </location>
</feature>
<dbReference type="EMBL" id="JAGSOV010000062">
    <property type="protein sequence ID" value="MCO1659102.1"/>
    <property type="molecule type" value="Genomic_DNA"/>
</dbReference>
<accession>A0ABT1A7V1</accession>
<organism evidence="2 3">
    <name type="scientific">Pseudonocardia humida</name>
    <dbReference type="NCBI Taxonomy" id="2800819"/>
    <lineage>
        <taxon>Bacteria</taxon>
        <taxon>Bacillati</taxon>
        <taxon>Actinomycetota</taxon>
        <taxon>Actinomycetes</taxon>
        <taxon>Pseudonocardiales</taxon>
        <taxon>Pseudonocardiaceae</taxon>
        <taxon>Pseudonocardia</taxon>
    </lineage>
</organism>
<reference evidence="2" key="1">
    <citation type="submission" date="2021-04" db="EMBL/GenBank/DDBJ databases">
        <title>Pseudonocardia sp. nov., isolated from sandy soil of mangrove forest.</title>
        <authorList>
            <person name="Zan Z."/>
            <person name="Huang R."/>
            <person name="Liu W."/>
        </authorList>
    </citation>
    <scope>NUCLEOTIDE SEQUENCE</scope>
    <source>
        <strain evidence="2">S2-4</strain>
    </source>
</reference>
<dbReference type="InterPro" id="IPR029058">
    <property type="entry name" value="AB_hydrolase_fold"/>
</dbReference>
<dbReference type="PANTHER" id="PTHR43194:SF2">
    <property type="entry name" value="PEROXISOMAL MEMBRANE PROTEIN LPX1"/>
    <property type="match status" value="1"/>
</dbReference>
<gene>
    <name evidence="2" type="ORF">KDL28_28935</name>
</gene>
<sequence length="270" mass="28072">MPTNPATTASIPTDAGELHVSTVGSGPPALLWHSMLIDSRQWDRVRDRLGAHRTLVLVDGPGHGRSGRPPHGTDLDTCAAAAVQVLDALGSADVDWVGNAWGGHVGLAFAARHPDRVRTLTAVAAPPTPLPPAQHKRIALLVAAYKVTGAARPLRAAVQASLLSPATRADDPAAVQLVADAFAGADRTGLHRVMTAMMLERPDLSERLPRITAPTLFVAGGEDPIWSPERAAAAAAAMPRGTSAAIAGAGHLPPLESPEAFAEQVLRLWG</sequence>
<dbReference type="PANTHER" id="PTHR43194">
    <property type="entry name" value="HYDROLASE ALPHA/BETA FOLD FAMILY"/>
    <property type="match status" value="1"/>
</dbReference>
<dbReference type="Pfam" id="PF12697">
    <property type="entry name" value="Abhydrolase_6"/>
    <property type="match status" value="1"/>
</dbReference>
<evidence type="ECO:0000313" key="2">
    <source>
        <dbReference type="EMBL" id="MCO1659102.1"/>
    </source>
</evidence>
<dbReference type="GO" id="GO:0016787">
    <property type="term" value="F:hydrolase activity"/>
    <property type="evidence" value="ECO:0007669"/>
    <property type="project" value="UniProtKB-KW"/>
</dbReference>
<dbReference type="RefSeq" id="WP_252443745.1">
    <property type="nucleotide sequence ID" value="NZ_JAGSOV010000062.1"/>
</dbReference>
<evidence type="ECO:0000259" key="1">
    <source>
        <dbReference type="Pfam" id="PF12697"/>
    </source>
</evidence>
<dbReference type="Proteomes" id="UP001165283">
    <property type="component" value="Unassembled WGS sequence"/>
</dbReference>
<proteinExistence type="predicted"/>
<dbReference type="InterPro" id="IPR050228">
    <property type="entry name" value="Carboxylesterase_BioH"/>
</dbReference>
<evidence type="ECO:0000313" key="3">
    <source>
        <dbReference type="Proteomes" id="UP001165283"/>
    </source>
</evidence>
<keyword evidence="2" id="KW-0378">Hydrolase</keyword>